<dbReference type="AlphaFoldDB" id="A0A378MDK7"/>
<proteinExistence type="predicted"/>
<reference evidence="1 2" key="1">
    <citation type="submission" date="2018-06" db="EMBL/GenBank/DDBJ databases">
        <authorList>
            <consortium name="Pathogen Informatics"/>
            <person name="Doyle S."/>
        </authorList>
    </citation>
    <scope>NUCLEOTIDE SEQUENCE [LARGE SCALE GENOMIC DNA]</scope>
    <source>
        <strain evidence="2">NCTC 10815</strain>
    </source>
</reference>
<dbReference type="InterPro" id="IPR010982">
    <property type="entry name" value="Lambda_DNA-bd_dom_sf"/>
</dbReference>
<dbReference type="GO" id="GO:0003677">
    <property type="term" value="F:DNA binding"/>
    <property type="evidence" value="ECO:0007669"/>
    <property type="project" value="InterPro"/>
</dbReference>
<dbReference type="EMBL" id="UGPG01000001">
    <property type="protein sequence ID" value="STY43576.1"/>
    <property type="molecule type" value="Genomic_DNA"/>
</dbReference>
<dbReference type="CDD" id="cd00093">
    <property type="entry name" value="HTH_XRE"/>
    <property type="match status" value="1"/>
</dbReference>
<sequence>MKLSASKQINIAKIKQLRLDRGITQAFVARKMGYRYTSGYSAIESGKVRLSYRNAIILSEILMCDIREFYD</sequence>
<dbReference type="SMART" id="SM00530">
    <property type="entry name" value="HTH_XRE"/>
    <property type="match status" value="1"/>
</dbReference>
<gene>
    <name evidence="1" type="ORF">NCTC10815_00874</name>
</gene>
<dbReference type="Pfam" id="PF01381">
    <property type="entry name" value="HTH_3"/>
    <property type="match status" value="1"/>
</dbReference>
<protein>
    <submittedName>
        <fullName evidence="1">Helix-turn-helix</fullName>
    </submittedName>
</protein>
<dbReference type="Proteomes" id="UP000254879">
    <property type="component" value="Unassembled WGS sequence"/>
</dbReference>
<organism evidence="1 2">
    <name type="scientific">Listeria grayi</name>
    <name type="common">Listeria murrayi</name>
    <dbReference type="NCBI Taxonomy" id="1641"/>
    <lineage>
        <taxon>Bacteria</taxon>
        <taxon>Bacillati</taxon>
        <taxon>Bacillota</taxon>
        <taxon>Bacilli</taxon>
        <taxon>Bacillales</taxon>
        <taxon>Listeriaceae</taxon>
        <taxon>Listeria</taxon>
    </lineage>
</organism>
<name>A0A378MDK7_LISGR</name>
<dbReference type="InterPro" id="IPR001387">
    <property type="entry name" value="Cro/C1-type_HTH"/>
</dbReference>
<dbReference type="OrthoDB" id="2361665at2"/>
<evidence type="ECO:0000313" key="1">
    <source>
        <dbReference type="EMBL" id="STY43576.1"/>
    </source>
</evidence>
<dbReference type="PROSITE" id="PS50943">
    <property type="entry name" value="HTH_CROC1"/>
    <property type="match status" value="1"/>
</dbReference>
<dbReference type="SUPFAM" id="SSF47413">
    <property type="entry name" value="lambda repressor-like DNA-binding domains"/>
    <property type="match status" value="1"/>
</dbReference>
<dbReference type="RefSeq" id="WP_003755309.1">
    <property type="nucleotide sequence ID" value="NZ_CABKNG010000001.1"/>
</dbReference>
<evidence type="ECO:0000313" key="2">
    <source>
        <dbReference type="Proteomes" id="UP000254879"/>
    </source>
</evidence>
<accession>A0A378MDK7</accession>
<dbReference type="Gene3D" id="1.10.260.40">
    <property type="entry name" value="lambda repressor-like DNA-binding domains"/>
    <property type="match status" value="1"/>
</dbReference>